<organism evidence="1 2">
    <name type="scientific">Heterorhabditis bacteriophora</name>
    <name type="common">Entomopathogenic nematode worm</name>
    <dbReference type="NCBI Taxonomy" id="37862"/>
    <lineage>
        <taxon>Eukaryota</taxon>
        <taxon>Metazoa</taxon>
        <taxon>Ecdysozoa</taxon>
        <taxon>Nematoda</taxon>
        <taxon>Chromadorea</taxon>
        <taxon>Rhabditida</taxon>
        <taxon>Rhabditina</taxon>
        <taxon>Rhabditomorpha</taxon>
        <taxon>Strongyloidea</taxon>
        <taxon>Heterorhabditidae</taxon>
        <taxon>Heterorhabditis</taxon>
    </lineage>
</organism>
<evidence type="ECO:0000313" key="1">
    <source>
        <dbReference type="Proteomes" id="UP000095283"/>
    </source>
</evidence>
<proteinExistence type="predicted"/>
<dbReference type="Proteomes" id="UP000095283">
    <property type="component" value="Unplaced"/>
</dbReference>
<accession>A0A1I7WST0</accession>
<protein>
    <submittedName>
        <fullName evidence="2">Integrase_H2C2 domain-containing protein</fullName>
    </submittedName>
</protein>
<evidence type="ECO:0000313" key="2">
    <source>
        <dbReference type="WBParaSite" id="Hba_08200"/>
    </source>
</evidence>
<name>A0A1I7WST0_HETBA</name>
<keyword evidence="1" id="KW-1185">Reference proteome</keyword>
<sequence length="95" mass="11021">MKRIQLIIDKYHIGGHVVRMVTMGIADQLKEIKMSEDKAEDILEQCQECDAFVNTNPAMCDILPFSLFHKKMENVQKFDKEKPAMLSKGPNKYEF</sequence>
<reference evidence="2" key="1">
    <citation type="submission" date="2016-11" db="UniProtKB">
        <authorList>
            <consortium name="WormBaseParasite"/>
        </authorList>
    </citation>
    <scope>IDENTIFICATION</scope>
</reference>
<dbReference type="WBParaSite" id="Hba_08200">
    <property type="protein sequence ID" value="Hba_08200"/>
    <property type="gene ID" value="Hba_08200"/>
</dbReference>
<dbReference type="AlphaFoldDB" id="A0A1I7WST0"/>